<sequence>MSNKKHTGGKPRHNLTEHILITNEYVNPEKPSDKWCLCRYCDNIGDEIKIVNRWKLQEYNFTKESRKTIKKRKSSELQDEKSYTDIDNAHYIARILTYKEQTQFEKHILNIIVEN</sequence>
<proteinExistence type="predicted"/>
<keyword evidence="2" id="KW-1185">Reference proteome</keyword>
<organism evidence="1 2">
    <name type="scientific">Dentiscutata heterogama</name>
    <dbReference type="NCBI Taxonomy" id="1316150"/>
    <lineage>
        <taxon>Eukaryota</taxon>
        <taxon>Fungi</taxon>
        <taxon>Fungi incertae sedis</taxon>
        <taxon>Mucoromycota</taxon>
        <taxon>Glomeromycotina</taxon>
        <taxon>Glomeromycetes</taxon>
        <taxon>Diversisporales</taxon>
        <taxon>Gigasporaceae</taxon>
        <taxon>Dentiscutata</taxon>
    </lineage>
</organism>
<reference evidence="1" key="1">
    <citation type="submission" date="2021-06" db="EMBL/GenBank/DDBJ databases">
        <authorList>
            <person name="Kallberg Y."/>
            <person name="Tangrot J."/>
            <person name="Rosling A."/>
        </authorList>
    </citation>
    <scope>NUCLEOTIDE SEQUENCE</scope>
    <source>
        <strain evidence="1">IL203A</strain>
    </source>
</reference>
<name>A0ACA9NQR5_9GLOM</name>
<comment type="caution">
    <text evidence="1">The sequence shown here is derived from an EMBL/GenBank/DDBJ whole genome shotgun (WGS) entry which is preliminary data.</text>
</comment>
<feature type="non-terminal residue" evidence="1">
    <location>
        <position position="115"/>
    </location>
</feature>
<evidence type="ECO:0000313" key="1">
    <source>
        <dbReference type="EMBL" id="CAG8669998.1"/>
    </source>
</evidence>
<dbReference type="Proteomes" id="UP000789702">
    <property type="component" value="Unassembled WGS sequence"/>
</dbReference>
<accession>A0ACA9NQR5</accession>
<evidence type="ECO:0000313" key="2">
    <source>
        <dbReference type="Proteomes" id="UP000789702"/>
    </source>
</evidence>
<dbReference type="EMBL" id="CAJVPU010019141">
    <property type="protein sequence ID" value="CAG8669998.1"/>
    <property type="molecule type" value="Genomic_DNA"/>
</dbReference>
<protein>
    <submittedName>
        <fullName evidence="1">15267_t:CDS:1</fullName>
    </submittedName>
</protein>
<gene>
    <name evidence="1" type="ORF">DHETER_LOCUS10141</name>
</gene>